<gene>
    <name evidence="1" type="ORF">HYPSUDRAFT_209220</name>
</gene>
<name>A0A0D2LSM6_HYPSF</name>
<keyword evidence="2" id="KW-1185">Reference proteome</keyword>
<dbReference type="OrthoDB" id="3231188at2759"/>
<dbReference type="EMBL" id="KN817711">
    <property type="protein sequence ID" value="KJA13833.1"/>
    <property type="molecule type" value="Genomic_DNA"/>
</dbReference>
<proteinExistence type="predicted"/>
<dbReference type="AlphaFoldDB" id="A0A0D2LSM6"/>
<organism evidence="1 2">
    <name type="scientific">Hypholoma sublateritium (strain FD-334 SS-4)</name>
    <dbReference type="NCBI Taxonomy" id="945553"/>
    <lineage>
        <taxon>Eukaryota</taxon>
        <taxon>Fungi</taxon>
        <taxon>Dikarya</taxon>
        <taxon>Basidiomycota</taxon>
        <taxon>Agaricomycotina</taxon>
        <taxon>Agaricomycetes</taxon>
        <taxon>Agaricomycetidae</taxon>
        <taxon>Agaricales</taxon>
        <taxon>Agaricineae</taxon>
        <taxon>Strophariaceae</taxon>
        <taxon>Hypholoma</taxon>
    </lineage>
</organism>
<dbReference type="STRING" id="945553.A0A0D2LSM6"/>
<accession>A0A0D2LSM6</accession>
<sequence>MGPQFPDVISLVSVEEDSASDDEVNHFEETLRLAKNGDASTRTLQDALGAAHKKIIEQRTLILELRTKVADLSLAQETSVKSSAAEQAEEDIKKLGRFFQLFYTPFIDLSAFGPHMAPPDFAHDSPDRYMDIIPGEEVEANQVGYIAELFDCVPPAFHSYMKRSKAFPRTVIWVSDKQQSTTLSQRPSGSSAWDP</sequence>
<dbReference type="Proteomes" id="UP000054270">
    <property type="component" value="Unassembled WGS sequence"/>
</dbReference>
<evidence type="ECO:0000313" key="2">
    <source>
        <dbReference type="Proteomes" id="UP000054270"/>
    </source>
</evidence>
<evidence type="ECO:0000313" key="1">
    <source>
        <dbReference type="EMBL" id="KJA13833.1"/>
    </source>
</evidence>
<protein>
    <submittedName>
        <fullName evidence="1">Uncharacterized protein</fullName>
    </submittedName>
</protein>
<reference evidence="2" key="1">
    <citation type="submission" date="2014-04" db="EMBL/GenBank/DDBJ databases">
        <title>Evolutionary Origins and Diversification of the Mycorrhizal Mutualists.</title>
        <authorList>
            <consortium name="DOE Joint Genome Institute"/>
            <consortium name="Mycorrhizal Genomics Consortium"/>
            <person name="Kohler A."/>
            <person name="Kuo A."/>
            <person name="Nagy L.G."/>
            <person name="Floudas D."/>
            <person name="Copeland A."/>
            <person name="Barry K.W."/>
            <person name="Cichocki N."/>
            <person name="Veneault-Fourrey C."/>
            <person name="LaButti K."/>
            <person name="Lindquist E.A."/>
            <person name="Lipzen A."/>
            <person name="Lundell T."/>
            <person name="Morin E."/>
            <person name="Murat C."/>
            <person name="Riley R."/>
            <person name="Ohm R."/>
            <person name="Sun H."/>
            <person name="Tunlid A."/>
            <person name="Henrissat B."/>
            <person name="Grigoriev I.V."/>
            <person name="Hibbett D.S."/>
            <person name="Martin F."/>
        </authorList>
    </citation>
    <scope>NUCLEOTIDE SEQUENCE [LARGE SCALE GENOMIC DNA]</scope>
    <source>
        <strain evidence="2">FD-334 SS-4</strain>
    </source>
</reference>